<keyword evidence="2" id="KW-1185">Reference proteome</keyword>
<reference evidence="1 2" key="1">
    <citation type="journal article" date="2019" name="Genome Biol. Evol.">
        <title>Insights into the evolution of the New World diploid cottons (Gossypium, subgenus Houzingenia) based on genome sequencing.</title>
        <authorList>
            <person name="Grover C.E."/>
            <person name="Arick M.A. 2nd"/>
            <person name="Thrash A."/>
            <person name="Conover J.L."/>
            <person name="Sanders W.S."/>
            <person name="Peterson D.G."/>
            <person name="Frelichowski J.E."/>
            <person name="Scheffler J.A."/>
            <person name="Scheffler B.E."/>
            <person name="Wendel J.F."/>
        </authorList>
    </citation>
    <scope>NUCLEOTIDE SEQUENCE [LARGE SCALE GENOMIC DNA]</scope>
    <source>
        <strain evidence="1">27</strain>
        <tissue evidence="1">Leaf</tissue>
    </source>
</reference>
<name>A0A7J8SWL6_GOSDV</name>
<dbReference type="PANTHER" id="PTHR42704:SF15">
    <property type="entry name" value="RIBULOSE BISPHOSPHATE CARBOXYLASE LARGE CHAIN"/>
    <property type="match status" value="1"/>
</dbReference>
<dbReference type="PANTHER" id="PTHR42704">
    <property type="entry name" value="RIBULOSE BISPHOSPHATE CARBOXYLASE"/>
    <property type="match status" value="1"/>
</dbReference>
<dbReference type="InterPro" id="IPR036376">
    <property type="entry name" value="RuBisCO_lsu_C_sf"/>
</dbReference>
<accession>A0A7J8SWL6</accession>
<dbReference type="EMBL" id="JABFAC010000012">
    <property type="protein sequence ID" value="MBA0629926.1"/>
    <property type="molecule type" value="Genomic_DNA"/>
</dbReference>
<protein>
    <submittedName>
        <fullName evidence="1">Uncharacterized protein</fullName>
    </submittedName>
</protein>
<organism evidence="1 2">
    <name type="scientific">Gossypium davidsonii</name>
    <name type="common">Davidson's cotton</name>
    <name type="synonym">Gossypium klotzschianum subsp. davidsonii</name>
    <dbReference type="NCBI Taxonomy" id="34287"/>
    <lineage>
        <taxon>Eukaryota</taxon>
        <taxon>Viridiplantae</taxon>
        <taxon>Streptophyta</taxon>
        <taxon>Embryophyta</taxon>
        <taxon>Tracheophyta</taxon>
        <taxon>Spermatophyta</taxon>
        <taxon>Magnoliopsida</taxon>
        <taxon>eudicotyledons</taxon>
        <taxon>Gunneridae</taxon>
        <taxon>Pentapetalae</taxon>
        <taxon>rosids</taxon>
        <taxon>malvids</taxon>
        <taxon>Malvales</taxon>
        <taxon>Malvaceae</taxon>
        <taxon>Malvoideae</taxon>
        <taxon>Gossypium</taxon>
    </lineage>
</organism>
<dbReference type="GO" id="GO:0000287">
    <property type="term" value="F:magnesium ion binding"/>
    <property type="evidence" value="ECO:0007669"/>
    <property type="project" value="InterPro"/>
</dbReference>
<comment type="caution">
    <text evidence="1">The sequence shown here is derived from an EMBL/GenBank/DDBJ whole genome shotgun (WGS) entry which is preliminary data.</text>
</comment>
<dbReference type="AlphaFoldDB" id="A0A7J8SWL6"/>
<dbReference type="Proteomes" id="UP000593561">
    <property type="component" value="Unassembled WGS sequence"/>
</dbReference>
<sequence length="115" mass="12924">MDITLGFIDLLRDDFIEKNRSRGVLSVASRGIYVWHMPALAEIFGDDSRRDLTREGNEIICEASKWSPKLAAACEQNNGGFGWTIECGAVRLPYFLSHATVSLQYLILPPPLFLH</sequence>
<dbReference type="SUPFAM" id="SSF51649">
    <property type="entry name" value="RuBisCo, C-terminal domain"/>
    <property type="match status" value="1"/>
</dbReference>
<dbReference type="InterPro" id="IPR033966">
    <property type="entry name" value="RuBisCO"/>
</dbReference>
<evidence type="ECO:0000313" key="2">
    <source>
        <dbReference type="Proteomes" id="UP000593561"/>
    </source>
</evidence>
<proteinExistence type="predicted"/>
<gene>
    <name evidence="1" type="ORF">Godav_002068</name>
</gene>
<evidence type="ECO:0000313" key="1">
    <source>
        <dbReference type="EMBL" id="MBA0629926.1"/>
    </source>
</evidence>